<dbReference type="Proteomes" id="UP000184520">
    <property type="component" value="Unassembled WGS sequence"/>
</dbReference>
<dbReference type="Gene3D" id="1.25.40.10">
    <property type="entry name" value="Tetratricopeptide repeat domain"/>
    <property type="match status" value="1"/>
</dbReference>
<sequence>MNDYKVAYGYWEQSICRANRCFDQSHTLLALFYYQQAIQRSDVLLEANPASRQSIGAMLVSHHNLAELYQRNGAYRAAWQHFQAARLKMHDILQCSGELPGPLWGSRIAYTQLCLFEKQHGAYGATKSGFLNRNIPLAFQSSQQSSTH</sequence>
<dbReference type="InterPro" id="IPR011990">
    <property type="entry name" value="TPR-like_helical_dom_sf"/>
</dbReference>
<evidence type="ECO:0000313" key="2">
    <source>
        <dbReference type="Proteomes" id="UP000184520"/>
    </source>
</evidence>
<dbReference type="SUPFAM" id="SSF48452">
    <property type="entry name" value="TPR-like"/>
    <property type="match status" value="1"/>
</dbReference>
<evidence type="ECO:0000313" key="1">
    <source>
        <dbReference type="EMBL" id="SHG72109.1"/>
    </source>
</evidence>
<protein>
    <recommendedName>
        <fullName evidence="3">Tetratricopeptide repeat-containing protein</fullName>
    </recommendedName>
</protein>
<dbReference type="RefSeq" id="WP_073323641.1">
    <property type="nucleotide sequence ID" value="NZ_FQWD01000004.1"/>
</dbReference>
<evidence type="ECO:0008006" key="3">
    <source>
        <dbReference type="Google" id="ProtNLM"/>
    </source>
</evidence>
<dbReference type="STRING" id="634436.SAMN05216361_2896"/>
<gene>
    <name evidence="1" type="ORF">SAMN05216361_2896</name>
</gene>
<name>A0A1M5M5A9_9ALTE</name>
<dbReference type="EMBL" id="FQWD01000004">
    <property type="protein sequence ID" value="SHG72109.1"/>
    <property type="molecule type" value="Genomic_DNA"/>
</dbReference>
<reference evidence="2" key="1">
    <citation type="submission" date="2016-11" db="EMBL/GenBank/DDBJ databases">
        <authorList>
            <person name="Varghese N."/>
            <person name="Submissions S."/>
        </authorList>
    </citation>
    <scope>NUCLEOTIDE SEQUENCE [LARGE SCALE GENOMIC DNA]</scope>
    <source>
        <strain evidence="2">CGMCC 1.8995</strain>
    </source>
</reference>
<proteinExistence type="predicted"/>
<accession>A0A1M5M5A9</accession>
<organism evidence="1 2">
    <name type="scientific">Marisediminitalea aggregata</name>
    <dbReference type="NCBI Taxonomy" id="634436"/>
    <lineage>
        <taxon>Bacteria</taxon>
        <taxon>Pseudomonadati</taxon>
        <taxon>Pseudomonadota</taxon>
        <taxon>Gammaproteobacteria</taxon>
        <taxon>Alteromonadales</taxon>
        <taxon>Alteromonadaceae</taxon>
        <taxon>Marisediminitalea</taxon>
    </lineage>
</organism>
<dbReference type="OrthoDB" id="5588378at2"/>
<keyword evidence="2" id="KW-1185">Reference proteome</keyword>
<dbReference type="AlphaFoldDB" id="A0A1M5M5A9"/>